<comment type="similarity">
    <text evidence="4 12">In the N-terminal section; belongs to the CobB/CobQ family.</text>
</comment>
<dbReference type="Gene3D" id="3.40.50.300">
    <property type="entry name" value="P-loop containing nucleotide triphosphate hydrolases"/>
    <property type="match status" value="1"/>
</dbReference>
<dbReference type="EC" id="2.3.1.8" evidence="6 12"/>
<evidence type="ECO:0000313" key="15">
    <source>
        <dbReference type="EMBL" id="CCH52064.1"/>
    </source>
</evidence>
<dbReference type="eggNOG" id="COG0280">
    <property type="taxonomic scope" value="Bacteria"/>
</dbReference>
<dbReference type="SUPFAM" id="SSF75138">
    <property type="entry name" value="HprK N-terminal domain-like"/>
    <property type="match status" value="1"/>
</dbReference>
<evidence type="ECO:0000256" key="3">
    <source>
        <dbReference type="ARBA" id="ARBA00008756"/>
    </source>
</evidence>
<sequence>MTKAIYIASVEPYTGKSLIALGLVNMLLGKTKNVGYFKPIITQQAPGRKEIHIEAILDYFALPINYDDTYAFNRQEVLQYMESEGRGDMLNTIISKYKQQEERYDFTVIEGSDYLGEGIAFEFESNASIAKNLGVPVLIVVSGENRSTAQVISAAMSALQGFETREVQVLGIVANRVRAEQVDDVRELLKMQLPADIMITVIPWEKGLQSPTMKEIKDGLDATLLFGEELLTNQVDNFVTGAMMLPNFLNYIKENVLIVTPGDRGDIIIGAIQANLSANYPKVAGIVLTAGTVPDEPITRMIEGLQTVIPILSVQKGTFETTTTIGAIHSRITADNRKKIELAINVFEKYVDTKALDDKIVTFQPEGITPHMFQYQLLKTAKSQKKHIVLPEGNDDRILRAAARLISQDVVNLTILGDPAEVMTSIRRLGLNLDTNSVSIIDPANSENYESYAETLYELRKAKNVTLDMARDMMLDVSYFGTMMVYKGHADGMVSGAIHTTQHTIRPALQFIKTKPGVSLVSSVFFMCLPERVSVFGDCAVNPNPTAPQLAEIAISSAESSARFGIEPRIAMLSYSSGTSGEGEDVEKVRQATELVRQKRPDLKIEGPIQYDAAVDPSVGSQKLPNSEVAGRASVLIFPDLNTGNNTYKAVQRETGALAIGPMLQGLNKPINDLSRGCTVDDIFNTVVITAIQCQDEAP</sequence>
<evidence type="ECO:0000256" key="12">
    <source>
        <dbReference type="PIRNR" id="PIRNR006107"/>
    </source>
</evidence>
<evidence type="ECO:0000313" key="16">
    <source>
        <dbReference type="Proteomes" id="UP000009309"/>
    </source>
</evidence>
<dbReference type="NCBIfam" id="NF004167">
    <property type="entry name" value="PRK05632.1"/>
    <property type="match status" value="1"/>
</dbReference>
<dbReference type="InterPro" id="IPR028979">
    <property type="entry name" value="Ser_kin/Pase_Hpr-like_N_sf"/>
</dbReference>
<dbReference type="PANTHER" id="PTHR43356:SF3">
    <property type="entry name" value="PHOSPHATE ACETYLTRANSFERASE"/>
    <property type="match status" value="1"/>
</dbReference>
<dbReference type="UniPathway" id="UPA00340">
    <property type="reaction ID" value="UER00459"/>
</dbReference>
<reference evidence="15 16" key="1">
    <citation type="journal article" date="2012" name="J. Bacteriol.">
        <title>Genome Sequence of the Filamentous Bacterium Fibrisoma limi BUZ 3T.</title>
        <authorList>
            <person name="Filippini M."/>
            <person name="Qi W."/>
            <person name="Jaenicke S."/>
            <person name="Goesmann A."/>
            <person name="Smits T.H."/>
            <person name="Bagheri H.C."/>
        </authorList>
    </citation>
    <scope>NUCLEOTIDE SEQUENCE [LARGE SCALE GENOMIC DNA]</scope>
    <source>
        <strain evidence="16">BUZ 3T</strain>
    </source>
</reference>
<keyword evidence="9 12" id="KW-0808">Transferase</keyword>
<evidence type="ECO:0000256" key="8">
    <source>
        <dbReference type="ARBA" id="ARBA00022490"/>
    </source>
</evidence>
<dbReference type="STRING" id="1185876.BN8_01037"/>
<comment type="catalytic activity">
    <reaction evidence="12">
        <text>acetyl-CoA + phosphate = acetyl phosphate + CoA</text>
        <dbReference type="Rhea" id="RHEA:19521"/>
        <dbReference type="ChEBI" id="CHEBI:22191"/>
        <dbReference type="ChEBI" id="CHEBI:43474"/>
        <dbReference type="ChEBI" id="CHEBI:57287"/>
        <dbReference type="ChEBI" id="CHEBI:57288"/>
        <dbReference type="EC" id="2.3.1.8"/>
    </reaction>
</comment>
<dbReference type="Pfam" id="PF01515">
    <property type="entry name" value="PTA_PTB"/>
    <property type="match status" value="1"/>
</dbReference>
<gene>
    <name evidence="15" type="primary">pta</name>
    <name evidence="15" type="ORF">BN8_01037</name>
</gene>
<keyword evidence="8 12" id="KW-0963">Cytoplasm</keyword>
<dbReference type="SUPFAM" id="SSF53659">
    <property type="entry name" value="Isocitrate/Isopropylmalate dehydrogenase-like"/>
    <property type="match status" value="1"/>
</dbReference>
<dbReference type="InterPro" id="IPR050500">
    <property type="entry name" value="Phos_Acetyltrans/Butyryltrans"/>
</dbReference>
<dbReference type="AlphaFoldDB" id="I2GDU0"/>
<comment type="domain">
    <text evidence="12">The N-terminal region seems to be important for proper quaternary structure. The C-terminal region contains the substrate-binding site.</text>
</comment>
<dbReference type="Gene3D" id="3.40.1390.20">
    <property type="entry name" value="HprK N-terminal domain-like"/>
    <property type="match status" value="1"/>
</dbReference>
<dbReference type="RefSeq" id="WP_009280650.1">
    <property type="nucleotide sequence ID" value="NZ_CAIT01000004.1"/>
</dbReference>
<dbReference type="NCBIfam" id="NF007233">
    <property type="entry name" value="PRK09653.1"/>
    <property type="match status" value="1"/>
</dbReference>
<dbReference type="OrthoDB" id="9805787at2"/>
<evidence type="ECO:0000259" key="14">
    <source>
        <dbReference type="Pfam" id="PF07085"/>
    </source>
</evidence>
<dbReference type="Gene3D" id="3.40.50.10950">
    <property type="match status" value="1"/>
</dbReference>
<keyword evidence="10 12" id="KW-0012">Acyltransferase</keyword>
<comment type="subcellular location">
    <subcellularLocation>
        <location evidence="1 12">Cytoplasm</location>
    </subcellularLocation>
</comment>
<dbReference type="GO" id="GO:0008959">
    <property type="term" value="F:phosphate acetyltransferase activity"/>
    <property type="evidence" value="ECO:0007669"/>
    <property type="project" value="UniProtKB-EC"/>
</dbReference>
<dbReference type="InterPro" id="IPR042113">
    <property type="entry name" value="P_AcTrfase_dom1"/>
</dbReference>
<dbReference type="NCBIfam" id="TIGR00651">
    <property type="entry name" value="pta"/>
    <property type="match status" value="1"/>
</dbReference>
<accession>I2GDU0</accession>
<dbReference type="InterPro" id="IPR042112">
    <property type="entry name" value="P_AcTrfase_dom2"/>
</dbReference>
<dbReference type="PIRSF" id="PIRSF006107">
    <property type="entry name" value="PhpActrans_proteobac"/>
    <property type="match status" value="1"/>
</dbReference>
<evidence type="ECO:0000259" key="13">
    <source>
        <dbReference type="Pfam" id="PF01515"/>
    </source>
</evidence>
<dbReference type="SUPFAM" id="SSF52540">
    <property type="entry name" value="P-loop containing nucleoside triphosphate hydrolases"/>
    <property type="match status" value="1"/>
</dbReference>
<comment type="pathway">
    <text evidence="2 12">Metabolic intermediate biosynthesis; acetyl-CoA biosynthesis; acetyl-CoA from acetate: step 2/2.</text>
</comment>
<protein>
    <recommendedName>
        <fullName evidence="7 12">Phosphate acetyltransferase</fullName>
        <ecNumber evidence="6 12">2.3.1.8</ecNumber>
    </recommendedName>
    <alternativeName>
        <fullName evidence="11 12">Phosphotransacetylase</fullName>
    </alternativeName>
</protein>
<feature type="domain" description="DRTGG" evidence="14">
    <location>
        <begin position="215"/>
        <end position="325"/>
    </location>
</feature>
<comment type="similarity">
    <text evidence="3 12">In the C-terminal section; belongs to the phosphate acetyltransferase and butyryltransferase family.</text>
</comment>
<dbReference type="GO" id="GO:0005737">
    <property type="term" value="C:cytoplasm"/>
    <property type="evidence" value="ECO:0007669"/>
    <property type="project" value="UniProtKB-SubCell"/>
</dbReference>
<comment type="caution">
    <text evidence="15">The sequence shown here is derived from an EMBL/GenBank/DDBJ whole genome shotgun (WGS) entry which is preliminary data.</text>
</comment>
<dbReference type="Proteomes" id="UP000009309">
    <property type="component" value="Unassembled WGS sequence"/>
</dbReference>
<evidence type="ECO:0000256" key="6">
    <source>
        <dbReference type="ARBA" id="ARBA00012707"/>
    </source>
</evidence>
<dbReference type="InterPro" id="IPR010766">
    <property type="entry name" value="DRTGG"/>
</dbReference>
<dbReference type="EMBL" id="CAIT01000004">
    <property type="protein sequence ID" value="CCH52064.1"/>
    <property type="molecule type" value="Genomic_DNA"/>
</dbReference>
<dbReference type="FunFam" id="3.40.50.10750:FF:000001">
    <property type="entry name" value="Phosphate acetyltransferase"/>
    <property type="match status" value="1"/>
</dbReference>
<evidence type="ECO:0000256" key="7">
    <source>
        <dbReference type="ARBA" id="ARBA00021528"/>
    </source>
</evidence>
<dbReference type="Pfam" id="PF13500">
    <property type="entry name" value="AAA_26"/>
    <property type="match status" value="1"/>
</dbReference>
<evidence type="ECO:0000256" key="11">
    <source>
        <dbReference type="ARBA" id="ARBA00031108"/>
    </source>
</evidence>
<dbReference type="InterPro" id="IPR004614">
    <property type="entry name" value="P_AcTrfase"/>
</dbReference>
<comment type="function">
    <text evidence="12">Involved in acetate metabolism.</text>
</comment>
<comment type="subunit">
    <text evidence="5">Homohexamer.</text>
</comment>
<dbReference type="InterPro" id="IPR016475">
    <property type="entry name" value="P-Actrans_bac"/>
</dbReference>
<evidence type="ECO:0000256" key="4">
    <source>
        <dbReference type="ARBA" id="ARBA00009786"/>
    </source>
</evidence>
<evidence type="ECO:0000256" key="5">
    <source>
        <dbReference type="ARBA" id="ARBA00011643"/>
    </source>
</evidence>
<dbReference type="eggNOG" id="COG0857">
    <property type="taxonomic scope" value="Bacteria"/>
</dbReference>
<name>I2GDU0_9BACT</name>
<dbReference type="Gene3D" id="3.40.50.10750">
    <property type="entry name" value="Isocitrate/Isopropylmalate dehydrogenase-like"/>
    <property type="match status" value="1"/>
</dbReference>
<evidence type="ECO:0000256" key="9">
    <source>
        <dbReference type="ARBA" id="ARBA00022679"/>
    </source>
</evidence>
<dbReference type="InterPro" id="IPR002505">
    <property type="entry name" value="PTA_PTB"/>
</dbReference>
<organism evidence="15 16">
    <name type="scientific">Fibrisoma limi BUZ 3</name>
    <dbReference type="NCBI Taxonomy" id="1185876"/>
    <lineage>
        <taxon>Bacteria</taxon>
        <taxon>Pseudomonadati</taxon>
        <taxon>Bacteroidota</taxon>
        <taxon>Cytophagia</taxon>
        <taxon>Cytophagales</taxon>
        <taxon>Spirosomataceae</taxon>
        <taxon>Fibrisoma</taxon>
    </lineage>
</organism>
<dbReference type="InterPro" id="IPR027417">
    <property type="entry name" value="P-loop_NTPase"/>
</dbReference>
<dbReference type="CDD" id="cd03109">
    <property type="entry name" value="DTBS"/>
    <property type="match status" value="1"/>
</dbReference>
<dbReference type="GO" id="GO:0006085">
    <property type="term" value="P:acetyl-CoA biosynthetic process"/>
    <property type="evidence" value="ECO:0007669"/>
    <property type="project" value="UniProtKB-UniPathway"/>
</dbReference>
<evidence type="ECO:0000256" key="2">
    <source>
        <dbReference type="ARBA" id="ARBA00004989"/>
    </source>
</evidence>
<evidence type="ECO:0000256" key="10">
    <source>
        <dbReference type="ARBA" id="ARBA00023315"/>
    </source>
</evidence>
<keyword evidence="16" id="KW-1185">Reference proteome</keyword>
<proteinExistence type="inferred from homology"/>
<evidence type="ECO:0000256" key="1">
    <source>
        <dbReference type="ARBA" id="ARBA00004496"/>
    </source>
</evidence>
<dbReference type="Pfam" id="PF07085">
    <property type="entry name" value="DRTGG"/>
    <property type="match status" value="1"/>
</dbReference>
<dbReference type="PANTHER" id="PTHR43356">
    <property type="entry name" value="PHOSPHATE ACETYLTRANSFERASE"/>
    <property type="match status" value="1"/>
</dbReference>
<feature type="domain" description="Phosphate acetyl/butaryl transferase" evidence="13">
    <location>
        <begin position="372"/>
        <end position="691"/>
    </location>
</feature>